<dbReference type="InterPro" id="IPR006015">
    <property type="entry name" value="Universal_stress_UspA"/>
</dbReference>
<name>A0A4R7BD49_9NEIS</name>
<gene>
    <name evidence="3" type="ORF">DFP86_10118</name>
</gene>
<dbReference type="AlphaFoldDB" id="A0A4R7BD49"/>
<dbReference type="RefSeq" id="WP_243729271.1">
    <property type="nucleotide sequence ID" value="NZ_SNZP01000001.1"/>
</dbReference>
<comment type="similarity">
    <text evidence="1">Belongs to the universal stress protein A family.</text>
</comment>
<proteinExistence type="inferred from homology"/>
<dbReference type="EMBL" id="SNZP01000001">
    <property type="protein sequence ID" value="TDR82633.1"/>
    <property type="molecule type" value="Genomic_DNA"/>
</dbReference>
<dbReference type="InterPro" id="IPR014729">
    <property type="entry name" value="Rossmann-like_a/b/a_fold"/>
</dbReference>
<dbReference type="Proteomes" id="UP000295611">
    <property type="component" value="Unassembled WGS sequence"/>
</dbReference>
<dbReference type="PRINTS" id="PR01438">
    <property type="entry name" value="UNVRSLSTRESS"/>
</dbReference>
<dbReference type="PANTHER" id="PTHR46268:SF6">
    <property type="entry name" value="UNIVERSAL STRESS PROTEIN UP12"/>
    <property type="match status" value="1"/>
</dbReference>
<dbReference type="InterPro" id="IPR006016">
    <property type="entry name" value="UspA"/>
</dbReference>
<dbReference type="SUPFAM" id="SSF52402">
    <property type="entry name" value="Adenine nucleotide alpha hydrolases-like"/>
    <property type="match status" value="1"/>
</dbReference>
<reference evidence="3 4" key="1">
    <citation type="submission" date="2019-03" db="EMBL/GenBank/DDBJ databases">
        <title>Genomic Encyclopedia of Type Strains, Phase III (KMG-III): the genomes of soil and plant-associated and newly described type strains.</title>
        <authorList>
            <person name="Whitman W."/>
        </authorList>
    </citation>
    <scope>NUCLEOTIDE SEQUENCE [LARGE SCALE GENOMIC DNA]</scope>
    <source>
        <strain evidence="3 4">CECT 8976</strain>
    </source>
</reference>
<evidence type="ECO:0000259" key="2">
    <source>
        <dbReference type="Pfam" id="PF00582"/>
    </source>
</evidence>
<organism evidence="3 4">
    <name type="scientific">Paludibacterium purpuratum</name>
    <dbReference type="NCBI Taxonomy" id="1144873"/>
    <lineage>
        <taxon>Bacteria</taxon>
        <taxon>Pseudomonadati</taxon>
        <taxon>Pseudomonadota</taxon>
        <taxon>Betaproteobacteria</taxon>
        <taxon>Neisseriales</taxon>
        <taxon>Chromobacteriaceae</taxon>
        <taxon>Paludibacterium</taxon>
    </lineage>
</organism>
<keyword evidence="4" id="KW-1185">Reference proteome</keyword>
<accession>A0A4R7BD49</accession>
<comment type="caution">
    <text evidence="3">The sequence shown here is derived from an EMBL/GenBank/DDBJ whole genome shotgun (WGS) entry which is preliminary data.</text>
</comment>
<feature type="domain" description="UspA" evidence="2">
    <location>
        <begin position="3"/>
        <end position="146"/>
    </location>
</feature>
<dbReference type="Pfam" id="PF00582">
    <property type="entry name" value="Usp"/>
    <property type="match status" value="1"/>
</dbReference>
<evidence type="ECO:0000313" key="3">
    <source>
        <dbReference type="EMBL" id="TDR82633.1"/>
    </source>
</evidence>
<protein>
    <submittedName>
        <fullName evidence="3">Nucleotide-binding universal stress UspA family protein</fullName>
    </submittedName>
</protein>
<evidence type="ECO:0000256" key="1">
    <source>
        <dbReference type="ARBA" id="ARBA00008791"/>
    </source>
</evidence>
<dbReference type="PANTHER" id="PTHR46268">
    <property type="entry name" value="STRESS RESPONSE PROTEIN NHAX"/>
    <property type="match status" value="1"/>
</dbReference>
<dbReference type="CDD" id="cd00293">
    <property type="entry name" value="USP-like"/>
    <property type="match status" value="1"/>
</dbReference>
<sequence>MLYQRIFVPIDNSTPSDLALSEAIRLAKSLSATLIIAHSIDTPTYGRGNPEILDSAALEQPLLESGNSLLEAAKARVQAAGVASETLLLQNRGDPIAQVLLTAANNVAADVIIMGTHGRSGIMHLLLGSVAEGVLRQADLPILLVRGD</sequence>
<dbReference type="Gene3D" id="3.40.50.620">
    <property type="entry name" value="HUPs"/>
    <property type="match status" value="1"/>
</dbReference>
<evidence type="ECO:0000313" key="4">
    <source>
        <dbReference type="Proteomes" id="UP000295611"/>
    </source>
</evidence>